<protein>
    <submittedName>
        <fullName evidence="6">Amidophosphoribosyltransferase</fullName>
    </submittedName>
    <submittedName>
        <fullName evidence="5">ComF operon protein ComFC</fullName>
    </submittedName>
    <submittedName>
        <fullName evidence="4">Phosphoribosyl transferase domain protein</fullName>
    </submittedName>
</protein>
<evidence type="ECO:0000313" key="8">
    <source>
        <dbReference type="Proteomes" id="UP000286687"/>
    </source>
</evidence>
<dbReference type="CDD" id="cd06223">
    <property type="entry name" value="PRTases_typeI"/>
    <property type="match status" value="1"/>
</dbReference>
<proteinExistence type="inferred from homology"/>
<dbReference type="AlphaFoldDB" id="A0A0B5NKY8"/>
<feature type="domain" description="Phosphoribosyltransferase" evidence="2">
    <location>
        <begin position="141"/>
        <end position="233"/>
    </location>
</feature>
<evidence type="ECO:0000256" key="1">
    <source>
        <dbReference type="ARBA" id="ARBA00008007"/>
    </source>
</evidence>
<dbReference type="SUPFAM" id="SSF53271">
    <property type="entry name" value="PRTase-like"/>
    <property type="match status" value="1"/>
</dbReference>
<name>A0A0B5NKY8_BACTU</name>
<dbReference type="EMBL" id="LDER01000167">
    <property type="protein sequence ID" value="RVU64062.1"/>
    <property type="molecule type" value="Genomic_DNA"/>
</dbReference>
<keyword evidence="6" id="KW-0808">Transferase</keyword>
<feature type="domain" description="Double zinc ribbon" evidence="3">
    <location>
        <begin position="2"/>
        <end position="67"/>
    </location>
</feature>
<accession>A0A0B5NKY8</accession>
<dbReference type="InterPro" id="IPR000836">
    <property type="entry name" value="PRTase_dom"/>
</dbReference>
<reference evidence="4 7" key="1">
    <citation type="journal article" date="2015" name="Genome Announc.">
        <title>Complete genome sequences for 35 biothreat assay-relevant bacillus species.</title>
        <authorList>
            <person name="Johnson S.L."/>
            <person name="Daligault H.E."/>
            <person name="Davenport K.W."/>
            <person name="Jaissle J."/>
            <person name="Frey K.G."/>
            <person name="Ladner J.T."/>
            <person name="Broomall S.M."/>
            <person name="Bishop-Lilly K.A."/>
            <person name="Bruce D.C."/>
            <person name="Gibbons H.S."/>
            <person name="Coyne S.R."/>
            <person name="Lo C.C."/>
            <person name="Meincke L."/>
            <person name="Munk A.C."/>
            <person name="Koroleva G.I."/>
            <person name="Rosenzweig C.N."/>
            <person name="Palacios G.F."/>
            <person name="Redden C.L."/>
            <person name="Minogue T.D."/>
            <person name="Chain P.S."/>
        </authorList>
    </citation>
    <scope>NUCLEOTIDE SEQUENCE [LARGE SCALE GENOMIC DNA]</scope>
    <source>
        <strain evidence="4 7">HD1011</strain>
    </source>
</reference>
<keyword evidence="6" id="KW-0328">Glycosyltransferase</keyword>
<evidence type="ECO:0000313" key="7">
    <source>
        <dbReference type="Proteomes" id="UP000031876"/>
    </source>
</evidence>
<evidence type="ECO:0000313" key="5">
    <source>
        <dbReference type="EMBL" id="QKH24748.1"/>
    </source>
</evidence>
<dbReference type="EMBL" id="CP053980">
    <property type="protein sequence ID" value="QKH24748.1"/>
    <property type="molecule type" value="Genomic_DNA"/>
</dbReference>
<dbReference type="InterPro" id="IPR051910">
    <property type="entry name" value="ComF/GntX_DNA_util-trans"/>
</dbReference>
<dbReference type="GO" id="GO:0016757">
    <property type="term" value="F:glycosyltransferase activity"/>
    <property type="evidence" value="ECO:0007669"/>
    <property type="project" value="UniProtKB-KW"/>
</dbReference>
<dbReference type="Pfam" id="PF18912">
    <property type="entry name" value="DZR_2"/>
    <property type="match status" value="1"/>
</dbReference>
<evidence type="ECO:0000313" key="9">
    <source>
        <dbReference type="Proteomes" id="UP000501107"/>
    </source>
</evidence>
<dbReference type="InterPro" id="IPR044005">
    <property type="entry name" value="DZR_2"/>
</dbReference>
<comment type="similarity">
    <text evidence="1">Belongs to the ComF/GntX family.</text>
</comment>
<gene>
    <name evidence="5" type="primary">comFC</name>
    <name evidence="4" type="ORF">BF38_919</name>
    <name evidence="6" type="ORF">BM74_12360</name>
    <name evidence="5" type="ORF">FOC89_12345</name>
</gene>
<dbReference type="PANTHER" id="PTHR47505:SF1">
    <property type="entry name" value="DNA UTILIZATION PROTEIN YHGH"/>
    <property type="match status" value="1"/>
</dbReference>
<sequence>MHCLLCDEYMLETVSWYTFFVKSHKKYVCDRCERKLSYIIGEICMECGRPLELLSTVFKKDDICMDCIRWMKEEKYRPLKNRSLYVYDDEMKAVLAQFKFRGDAELVRIFYRSFRELFQKYFTNVSTVIPVPLSREREYERGFNQAELLAACLPVEISYLSLRRRETEKQSKKSRKERLSGSNPFYFQREEMFHGQRILLVDDVYTTGITVRQIGSLLYDRGAREVSSLTLCRS</sequence>
<evidence type="ECO:0000313" key="4">
    <source>
        <dbReference type="EMBL" id="AJG78479.1"/>
    </source>
</evidence>
<dbReference type="GeneID" id="45025024"/>
<dbReference type="Proteomes" id="UP000501107">
    <property type="component" value="Chromosome"/>
</dbReference>
<dbReference type="InterPro" id="IPR029057">
    <property type="entry name" value="PRTase-like"/>
</dbReference>
<dbReference type="Proteomes" id="UP000286687">
    <property type="component" value="Unassembled WGS sequence"/>
</dbReference>
<dbReference type="OMA" id="WKFRGDY"/>
<dbReference type="Proteomes" id="UP000031876">
    <property type="component" value="Chromosome"/>
</dbReference>
<reference evidence="5 9" key="3">
    <citation type="submission" date="2020-05" db="EMBL/GenBank/DDBJ databases">
        <title>FDA dAtabase for Regulatory Grade micrObial Sequences (FDA-ARGOS): Supporting development and validation of Infectious Disease Dx tests.</title>
        <authorList>
            <person name="Nelson B."/>
            <person name="Plummer A."/>
            <person name="Tallon L."/>
            <person name="Sadzewicz L."/>
            <person name="Zhao X."/>
            <person name="Vavikolanu K."/>
            <person name="Mehta A."/>
            <person name="Aluvathingal J."/>
            <person name="Nadendla S."/>
            <person name="Myers T."/>
            <person name="Yan Y."/>
            <person name="Sichtig H."/>
        </authorList>
    </citation>
    <scope>NUCLEOTIDE SEQUENCE [LARGE SCALE GENOMIC DNA]</scope>
    <source>
        <strain evidence="5 9">FDAARGOS_795</strain>
    </source>
</reference>
<dbReference type="RefSeq" id="WP_003162242.1">
    <property type="nucleotide sequence ID" value="NZ_CP009335.1"/>
</dbReference>
<evidence type="ECO:0000313" key="6">
    <source>
        <dbReference type="EMBL" id="RVU64062.1"/>
    </source>
</evidence>
<dbReference type="Gene3D" id="3.40.50.2020">
    <property type="match status" value="1"/>
</dbReference>
<dbReference type="KEGG" id="btw:BF38_919"/>
<dbReference type="EMBL" id="CP009335">
    <property type="protein sequence ID" value="AJG78479.1"/>
    <property type="molecule type" value="Genomic_DNA"/>
</dbReference>
<organism evidence="6 8">
    <name type="scientific">Bacillus thuringiensis</name>
    <dbReference type="NCBI Taxonomy" id="1428"/>
    <lineage>
        <taxon>Bacteria</taxon>
        <taxon>Bacillati</taxon>
        <taxon>Bacillota</taxon>
        <taxon>Bacilli</taxon>
        <taxon>Bacillales</taxon>
        <taxon>Bacillaceae</taxon>
        <taxon>Bacillus</taxon>
        <taxon>Bacillus cereus group</taxon>
    </lineage>
</organism>
<evidence type="ECO:0000259" key="2">
    <source>
        <dbReference type="Pfam" id="PF00156"/>
    </source>
</evidence>
<reference evidence="6 8" key="2">
    <citation type="submission" date="2018-01" db="EMBL/GenBank/DDBJ databases">
        <title>Complete genome sequence of G25-42.</title>
        <authorList>
            <person name="Zheng Z."/>
            <person name="Sun M."/>
        </authorList>
    </citation>
    <scope>NUCLEOTIDE SEQUENCE [LARGE SCALE GENOMIC DNA]</scope>
    <source>
        <strain evidence="6 8">G25-42</strain>
    </source>
</reference>
<dbReference type="Pfam" id="PF00156">
    <property type="entry name" value="Pribosyltran"/>
    <property type="match status" value="1"/>
</dbReference>
<dbReference type="PANTHER" id="PTHR47505">
    <property type="entry name" value="DNA UTILIZATION PROTEIN YHGH"/>
    <property type="match status" value="1"/>
</dbReference>
<evidence type="ECO:0000259" key="3">
    <source>
        <dbReference type="Pfam" id="PF18912"/>
    </source>
</evidence>